<dbReference type="Pfam" id="PF09816">
    <property type="entry name" value="EAF"/>
    <property type="match status" value="1"/>
</dbReference>
<keyword evidence="6" id="KW-0804">Transcription</keyword>
<feature type="compositionally biased region" description="Acidic residues" evidence="8">
    <location>
        <begin position="326"/>
        <end position="336"/>
    </location>
</feature>
<feature type="region of interest" description="Disordered" evidence="8">
    <location>
        <begin position="413"/>
        <end position="433"/>
    </location>
</feature>
<feature type="compositionally biased region" description="Low complexity" evidence="8">
    <location>
        <begin position="173"/>
        <end position="185"/>
    </location>
</feature>
<comment type="similarity">
    <text evidence="2">Belongs to the EAF family.</text>
</comment>
<evidence type="ECO:0000256" key="1">
    <source>
        <dbReference type="ARBA" id="ARBA00004123"/>
    </source>
</evidence>
<dbReference type="EMBL" id="ML178828">
    <property type="protein sequence ID" value="TFL00620.1"/>
    <property type="molecule type" value="Genomic_DNA"/>
</dbReference>
<keyword evidence="7" id="KW-0539">Nucleus</keyword>
<feature type="compositionally biased region" description="Basic and acidic residues" evidence="8">
    <location>
        <begin position="161"/>
        <end position="171"/>
    </location>
</feature>
<keyword evidence="11" id="KW-1185">Reference proteome</keyword>
<dbReference type="OrthoDB" id="125903at2759"/>
<protein>
    <submittedName>
        <fullName evidence="10">RNA polymerase II transcription elongation factor-domain-containing protein</fullName>
    </submittedName>
</protein>
<dbReference type="AlphaFoldDB" id="A0A5C3QHL9"/>
<feature type="domain" description="Transcription elongation factor Eaf N-terminal" evidence="9">
    <location>
        <begin position="20"/>
        <end position="136"/>
    </location>
</feature>
<evidence type="ECO:0000256" key="7">
    <source>
        <dbReference type="ARBA" id="ARBA00023242"/>
    </source>
</evidence>
<keyword evidence="5" id="KW-0010">Activator</keyword>
<evidence type="ECO:0000256" key="8">
    <source>
        <dbReference type="SAM" id="MobiDB-lite"/>
    </source>
</evidence>
<organism evidence="10 11">
    <name type="scientific">Pterulicium gracile</name>
    <dbReference type="NCBI Taxonomy" id="1884261"/>
    <lineage>
        <taxon>Eukaryota</taxon>
        <taxon>Fungi</taxon>
        <taxon>Dikarya</taxon>
        <taxon>Basidiomycota</taxon>
        <taxon>Agaricomycotina</taxon>
        <taxon>Agaricomycetes</taxon>
        <taxon>Agaricomycetidae</taxon>
        <taxon>Agaricales</taxon>
        <taxon>Pleurotineae</taxon>
        <taxon>Pterulaceae</taxon>
        <taxon>Pterulicium</taxon>
    </lineage>
</organism>
<dbReference type="Proteomes" id="UP000305067">
    <property type="component" value="Unassembled WGS sequence"/>
</dbReference>
<feature type="region of interest" description="Disordered" evidence="8">
    <location>
        <begin position="142"/>
        <end position="349"/>
    </location>
</feature>
<feature type="compositionally biased region" description="Low complexity" evidence="8">
    <location>
        <begin position="193"/>
        <end position="213"/>
    </location>
</feature>
<dbReference type="PANTHER" id="PTHR15970:SF2">
    <property type="entry name" value="ELL-ASSOCIATED FACTOR EAF"/>
    <property type="match status" value="1"/>
</dbReference>
<gene>
    <name evidence="10" type="ORF">BDV98DRAFT_569312</name>
</gene>
<keyword evidence="10" id="KW-0648">Protein biosynthesis</keyword>
<dbReference type="STRING" id="1884261.A0A5C3QHL9"/>
<dbReference type="GO" id="GO:0003746">
    <property type="term" value="F:translation elongation factor activity"/>
    <property type="evidence" value="ECO:0007669"/>
    <property type="project" value="UniProtKB-KW"/>
</dbReference>
<dbReference type="GO" id="GO:0006368">
    <property type="term" value="P:transcription elongation by RNA polymerase II"/>
    <property type="evidence" value="ECO:0007669"/>
    <property type="project" value="InterPro"/>
</dbReference>
<dbReference type="InterPro" id="IPR019194">
    <property type="entry name" value="Tscrpt_elong_fac_Eaf_N"/>
</dbReference>
<reference evidence="10 11" key="1">
    <citation type="journal article" date="2019" name="Nat. Ecol. Evol.">
        <title>Megaphylogeny resolves global patterns of mushroom evolution.</title>
        <authorList>
            <person name="Varga T."/>
            <person name="Krizsan K."/>
            <person name="Foldi C."/>
            <person name="Dima B."/>
            <person name="Sanchez-Garcia M."/>
            <person name="Sanchez-Ramirez S."/>
            <person name="Szollosi G.J."/>
            <person name="Szarkandi J.G."/>
            <person name="Papp V."/>
            <person name="Albert L."/>
            <person name="Andreopoulos W."/>
            <person name="Angelini C."/>
            <person name="Antonin V."/>
            <person name="Barry K.W."/>
            <person name="Bougher N.L."/>
            <person name="Buchanan P."/>
            <person name="Buyck B."/>
            <person name="Bense V."/>
            <person name="Catcheside P."/>
            <person name="Chovatia M."/>
            <person name="Cooper J."/>
            <person name="Damon W."/>
            <person name="Desjardin D."/>
            <person name="Finy P."/>
            <person name="Geml J."/>
            <person name="Haridas S."/>
            <person name="Hughes K."/>
            <person name="Justo A."/>
            <person name="Karasinski D."/>
            <person name="Kautmanova I."/>
            <person name="Kiss B."/>
            <person name="Kocsube S."/>
            <person name="Kotiranta H."/>
            <person name="LaButti K.M."/>
            <person name="Lechner B.E."/>
            <person name="Liimatainen K."/>
            <person name="Lipzen A."/>
            <person name="Lukacs Z."/>
            <person name="Mihaltcheva S."/>
            <person name="Morgado L.N."/>
            <person name="Niskanen T."/>
            <person name="Noordeloos M.E."/>
            <person name="Ohm R.A."/>
            <person name="Ortiz-Santana B."/>
            <person name="Ovrebo C."/>
            <person name="Racz N."/>
            <person name="Riley R."/>
            <person name="Savchenko A."/>
            <person name="Shiryaev A."/>
            <person name="Soop K."/>
            <person name="Spirin V."/>
            <person name="Szebenyi C."/>
            <person name="Tomsovsky M."/>
            <person name="Tulloss R.E."/>
            <person name="Uehling J."/>
            <person name="Grigoriev I.V."/>
            <person name="Vagvolgyi C."/>
            <person name="Papp T."/>
            <person name="Martin F.M."/>
            <person name="Miettinen O."/>
            <person name="Hibbett D.S."/>
            <person name="Nagy L.G."/>
        </authorList>
    </citation>
    <scope>NUCLEOTIDE SEQUENCE [LARGE SCALE GENOMIC DNA]</scope>
    <source>
        <strain evidence="10 11">CBS 309.79</strain>
    </source>
</reference>
<feature type="compositionally biased region" description="Acidic residues" evidence="8">
    <location>
        <begin position="418"/>
        <end position="433"/>
    </location>
</feature>
<evidence type="ECO:0000256" key="2">
    <source>
        <dbReference type="ARBA" id="ARBA00007798"/>
    </source>
</evidence>
<keyword evidence="10" id="KW-0251">Elongation factor</keyword>
<dbReference type="GO" id="GO:0003711">
    <property type="term" value="F:transcription elongation factor activity"/>
    <property type="evidence" value="ECO:0007669"/>
    <property type="project" value="TreeGrafter"/>
</dbReference>
<feature type="compositionally biased region" description="Pro residues" evidence="8">
    <location>
        <begin position="310"/>
        <end position="321"/>
    </location>
</feature>
<accession>A0A5C3QHL9</accession>
<evidence type="ECO:0000313" key="10">
    <source>
        <dbReference type="EMBL" id="TFL00620.1"/>
    </source>
</evidence>
<evidence type="ECO:0000313" key="11">
    <source>
        <dbReference type="Proteomes" id="UP000305067"/>
    </source>
</evidence>
<dbReference type="InterPro" id="IPR027093">
    <property type="entry name" value="EAF_fam"/>
</dbReference>
<name>A0A5C3QHL9_9AGAR</name>
<evidence type="ECO:0000256" key="4">
    <source>
        <dbReference type="ARBA" id="ARBA00023015"/>
    </source>
</evidence>
<dbReference type="PANTHER" id="PTHR15970">
    <property type="entry name" value="ELL-ASSOCIATED FACTOR EAF"/>
    <property type="match status" value="1"/>
</dbReference>
<evidence type="ECO:0000256" key="5">
    <source>
        <dbReference type="ARBA" id="ARBA00023159"/>
    </source>
</evidence>
<evidence type="ECO:0000256" key="6">
    <source>
        <dbReference type="ARBA" id="ARBA00023163"/>
    </source>
</evidence>
<keyword evidence="3" id="KW-0597">Phosphoprotein</keyword>
<dbReference type="GO" id="GO:0032783">
    <property type="term" value="C:super elongation complex"/>
    <property type="evidence" value="ECO:0007669"/>
    <property type="project" value="InterPro"/>
</dbReference>
<comment type="subcellular location">
    <subcellularLocation>
        <location evidence="1">Nucleus</location>
    </subcellularLocation>
</comment>
<proteinExistence type="inferred from homology"/>
<sequence>MSSTVAASDTSWMPVMGKHTVNLGTSLRSALRAGGQSAPPSKKRSALPSRDFYSVRYRFKPPSLDTTKPGYMNITPRTEDIAATVEHPCVQSSDVHTYVGTEVASKDVDCVLIYDEETMTFTLENLDSSVSLTYDKKGPATLIRPTASTEAATPPAPQEVTPREPSPEPERIPLPSSSSRAASVADDLELELEAALGGTPEVEEIPTPVVVPEARPAQRVQSRSKVARPGQRPKAQPAPSPAPVQSHPITDDIDEEIFEASSRVTKRPRVSAEPEHRPPPPQAAFGLALPGPSTAVQYPSSYPGISLPTPSAPQPAPPPAPISIADDSDSEEDWDEVPAVPNEPMSSPHRVEALEEELNLDAFMDEVNEQIGEHEHDPVLDWEEDFLADAVDAEPDSPVLQRQPLSLDEMAIRAGGVEDLDEDFSSSDESDDE</sequence>
<evidence type="ECO:0000259" key="9">
    <source>
        <dbReference type="Pfam" id="PF09816"/>
    </source>
</evidence>
<evidence type="ECO:0000256" key="3">
    <source>
        <dbReference type="ARBA" id="ARBA00022553"/>
    </source>
</evidence>
<keyword evidence="4" id="KW-0805">Transcription regulation</keyword>